<dbReference type="OrthoDB" id="2823993at2"/>
<reference evidence="2" key="1">
    <citation type="submission" date="2016-10" db="EMBL/GenBank/DDBJ databases">
        <authorList>
            <person name="Varghese N."/>
            <person name="Submissions S."/>
        </authorList>
    </citation>
    <scope>NUCLEOTIDE SEQUENCE [LARGE SCALE GENOMIC DNA]</scope>
    <source>
        <strain evidence="2">ATCC 700379</strain>
    </source>
</reference>
<dbReference type="EMBL" id="FOOY01000030">
    <property type="protein sequence ID" value="SFG92527.1"/>
    <property type="molecule type" value="Genomic_DNA"/>
</dbReference>
<dbReference type="AlphaFoldDB" id="A0A1I2VVX9"/>
<sequence length="260" mass="30049">MFVYAGYTYLDQLYQSAVIADPETLQVQDQPFRPGDRSQQHSDATGVQFANDSLAGKSKMKQLTEMTGQVADQDNIYLKMTSNHQQYLSKEDYKRALNEAFHSKFPQRTQFMRIRLTLIYEGQRKFALIGDEQVDYSPANLKPSSIAIHYRQEFRSLSSTAKQTWASVPEFEPHRLSIARRSYRPSDVPNDQNEPFFDNSNQTSIAYHVDWQQPAFLQDLVGLNFTYVTEFEIPKNSSRADVYVQQAQPELSKQLTYSLN</sequence>
<evidence type="ECO:0000313" key="2">
    <source>
        <dbReference type="Proteomes" id="UP000198752"/>
    </source>
</evidence>
<name>A0A1I2VVX9_9BACL</name>
<proteinExistence type="predicted"/>
<gene>
    <name evidence="1" type="ORF">SAMN02982927_03256</name>
</gene>
<accession>A0A1I2VVX9</accession>
<dbReference type="RefSeq" id="WP_143128486.1">
    <property type="nucleotide sequence ID" value="NZ_FOOY01000030.1"/>
</dbReference>
<dbReference type="Proteomes" id="UP000198752">
    <property type="component" value="Unassembled WGS sequence"/>
</dbReference>
<protein>
    <submittedName>
        <fullName evidence="1">Uncharacterized protein</fullName>
    </submittedName>
</protein>
<keyword evidence="2" id="KW-1185">Reference proteome</keyword>
<organism evidence="1 2">
    <name type="scientific">Sporolactobacillus nakayamae</name>
    <dbReference type="NCBI Taxonomy" id="269670"/>
    <lineage>
        <taxon>Bacteria</taxon>
        <taxon>Bacillati</taxon>
        <taxon>Bacillota</taxon>
        <taxon>Bacilli</taxon>
        <taxon>Bacillales</taxon>
        <taxon>Sporolactobacillaceae</taxon>
        <taxon>Sporolactobacillus</taxon>
    </lineage>
</organism>
<evidence type="ECO:0000313" key="1">
    <source>
        <dbReference type="EMBL" id="SFG92527.1"/>
    </source>
</evidence>